<organism evidence="1">
    <name type="scientific">marine sediment metagenome</name>
    <dbReference type="NCBI Taxonomy" id="412755"/>
    <lineage>
        <taxon>unclassified sequences</taxon>
        <taxon>metagenomes</taxon>
        <taxon>ecological metagenomes</taxon>
    </lineage>
</organism>
<protein>
    <submittedName>
        <fullName evidence="1">Uncharacterized protein</fullName>
    </submittedName>
</protein>
<name>X1UP44_9ZZZZ</name>
<sequence length="43" mass="4608">RTTPPVAVVARIVERAIVVVAVATRKGGKHNSHSVCRTAICRQ</sequence>
<accession>X1UP44</accession>
<evidence type="ECO:0000313" key="1">
    <source>
        <dbReference type="EMBL" id="GAI94114.1"/>
    </source>
</evidence>
<feature type="non-terminal residue" evidence="1">
    <location>
        <position position="1"/>
    </location>
</feature>
<dbReference type="EMBL" id="BARW01019337">
    <property type="protein sequence ID" value="GAI94114.1"/>
    <property type="molecule type" value="Genomic_DNA"/>
</dbReference>
<proteinExistence type="predicted"/>
<dbReference type="AlphaFoldDB" id="X1UP44"/>
<reference evidence="1" key="1">
    <citation type="journal article" date="2014" name="Front. Microbiol.">
        <title>High frequency of phylogenetically diverse reductive dehalogenase-homologous genes in deep subseafloor sedimentary metagenomes.</title>
        <authorList>
            <person name="Kawai M."/>
            <person name="Futagami T."/>
            <person name="Toyoda A."/>
            <person name="Takaki Y."/>
            <person name="Nishi S."/>
            <person name="Hori S."/>
            <person name="Arai W."/>
            <person name="Tsubouchi T."/>
            <person name="Morono Y."/>
            <person name="Uchiyama I."/>
            <person name="Ito T."/>
            <person name="Fujiyama A."/>
            <person name="Inagaki F."/>
            <person name="Takami H."/>
        </authorList>
    </citation>
    <scope>NUCLEOTIDE SEQUENCE</scope>
    <source>
        <strain evidence="1">Expedition CK06-06</strain>
    </source>
</reference>
<comment type="caution">
    <text evidence="1">The sequence shown here is derived from an EMBL/GenBank/DDBJ whole genome shotgun (WGS) entry which is preliminary data.</text>
</comment>
<gene>
    <name evidence="1" type="ORF">S12H4_32901</name>
</gene>